<accession>A0ABP6YHW6</accession>
<dbReference type="SUPFAM" id="SSF55729">
    <property type="entry name" value="Acyl-CoA N-acyltransferases (Nat)"/>
    <property type="match status" value="1"/>
</dbReference>
<sequence length="337" mass="37784">MPRLEGTASCTWFKYSTSLRMEPYVTSDLLFRPITGLEEIELFNALPGPYNDGLAEDLQNGHCRADWMWVALRDGRPVARVGWWSRSGIRPEVLETLDIDDAHGDPLRMDIGARLLRTALTALFPAGTLPPPYVLQPLPANWRDDTSTERRIKDRIEVVERTGGKFFVERLRYRWTSGTPVPSRRGILTFRPVSSDEEAVDLLARILPGTLDAYSQADVARSSAADHARVQYHDELLSYPSPREWWRIGVRPDGEPIGLVVPAQSPNGFVIAYLGVIDGHRGQGFVNDLLAEGTHLLATQGAERITADTDLGNQPMARAFERAGYDNFAGRIDMRWD</sequence>
<comment type="caution">
    <text evidence="2">The sequence shown here is derived from an EMBL/GenBank/DDBJ whole genome shotgun (WGS) entry which is preliminary data.</text>
</comment>
<dbReference type="Pfam" id="PF00583">
    <property type="entry name" value="Acetyltransf_1"/>
    <property type="match status" value="1"/>
</dbReference>
<gene>
    <name evidence="2" type="ORF">GCM10022295_74790</name>
</gene>
<evidence type="ECO:0000259" key="1">
    <source>
        <dbReference type="PROSITE" id="PS51186"/>
    </source>
</evidence>
<proteinExistence type="predicted"/>
<protein>
    <submittedName>
        <fullName evidence="2">GNAT family N-acetyltransferase</fullName>
    </submittedName>
</protein>
<dbReference type="Gene3D" id="3.40.630.30">
    <property type="match status" value="1"/>
</dbReference>
<dbReference type="EMBL" id="BAABCE010000018">
    <property type="protein sequence ID" value="GAA3582681.1"/>
    <property type="molecule type" value="Genomic_DNA"/>
</dbReference>
<keyword evidence="3" id="KW-1185">Reference proteome</keyword>
<dbReference type="InterPro" id="IPR016181">
    <property type="entry name" value="Acyl_CoA_acyltransferase"/>
</dbReference>
<reference evidence="3" key="1">
    <citation type="journal article" date="2019" name="Int. J. Syst. Evol. Microbiol.">
        <title>The Global Catalogue of Microorganisms (GCM) 10K type strain sequencing project: providing services to taxonomists for standard genome sequencing and annotation.</title>
        <authorList>
            <consortium name="The Broad Institute Genomics Platform"/>
            <consortium name="The Broad Institute Genome Sequencing Center for Infectious Disease"/>
            <person name="Wu L."/>
            <person name="Ma J."/>
        </authorList>
    </citation>
    <scope>NUCLEOTIDE SEQUENCE [LARGE SCALE GENOMIC DNA]</scope>
    <source>
        <strain evidence="3">JCM 17656</strain>
    </source>
</reference>
<organism evidence="2 3">
    <name type="scientific">Streptomyces osmaniensis</name>
    <dbReference type="NCBI Taxonomy" id="593134"/>
    <lineage>
        <taxon>Bacteria</taxon>
        <taxon>Bacillati</taxon>
        <taxon>Actinomycetota</taxon>
        <taxon>Actinomycetes</taxon>
        <taxon>Kitasatosporales</taxon>
        <taxon>Streptomycetaceae</taxon>
        <taxon>Streptomyces</taxon>
    </lineage>
</organism>
<evidence type="ECO:0000313" key="3">
    <source>
        <dbReference type="Proteomes" id="UP001500707"/>
    </source>
</evidence>
<evidence type="ECO:0000313" key="2">
    <source>
        <dbReference type="EMBL" id="GAA3582681.1"/>
    </source>
</evidence>
<feature type="domain" description="N-acetyltransferase" evidence="1">
    <location>
        <begin position="188"/>
        <end position="337"/>
    </location>
</feature>
<dbReference type="PROSITE" id="PS51186">
    <property type="entry name" value="GNAT"/>
    <property type="match status" value="1"/>
</dbReference>
<dbReference type="InterPro" id="IPR000182">
    <property type="entry name" value="GNAT_dom"/>
</dbReference>
<name>A0ABP6YHW6_9ACTN</name>
<dbReference type="Proteomes" id="UP001500707">
    <property type="component" value="Unassembled WGS sequence"/>
</dbReference>